<reference evidence="3" key="1">
    <citation type="submission" date="2017-01" db="EMBL/GenBank/DDBJ databases">
        <authorList>
            <person name="Varghese N."/>
            <person name="Submissions S."/>
        </authorList>
    </citation>
    <scope>NUCLEOTIDE SEQUENCE [LARGE SCALE GENOMIC DNA]</scope>
    <source>
        <strain evidence="3">DSM 21054</strain>
    </source>
</reference>
<proteinExistence type="predicted"/>
<name>A0A1N7LHQ2_9BACT</name>
<dbReference type="Pfam" id="PF05117">
    <property type="entry name" value="DUF695"/>
    <property type="match status" value="1"/>
</dbReference>
<evidence type="ECO:0000259" key="1">
    <source>
        <dbReference type="Pfam" id="PF05117"/>
    </source>
</evidence>
<evidence type="ECO:0000313" key="3">
    <source>
        <dbReference type="Proteomes" id="UP000186917"/>
    </source>
</evidence>
<keyword evidence="3" id="KW-1185">Reference proteome</keyword>
<organism evidence="2 3">
    <name type="scientific">Filimonas lacunae</name>
    <dbReference type="NCBI Taxonomy" id="477680"/>
    <lineage>
        <taxon>Bacteria</taxon>
        <taxon>Pseudomonadati</taxon>
        <taxon>Bacteroidota</taxon>
        <taxon>Chitinophagia</taxon>
        <taxon>Chitinophagales</taxon>
        <taxon>Chitinophagaceae</taxon>
        <taxon>Filimonas</taxon>
    </lineage>
</organism>
<dbReference type="EMBL" id="FTOR01000001">
    <property type="protein sequence ID" value="SIS73347.1"/>
    <property type="molecule type" value="Genomic_DNA"/>
</dbReference>
<gene>
    <name evidence="2" type="ORF">SAMN05421788_101884</name>
</gene>
<evidence type="ECO:0000313" key="2">
    <source>
        <dbReference type="EMBL" id="SIS73347.1"/>
    </source>
</evidence>
<dbReference type="InterPro" id="IPR016097">
    <property type="entry name" value="DUF695"/>
</dbReference>
<feature type="domain" description="DUF695" evidence="1">
    <location>
        <begin position="61"/>
        <end position="165"/>
    </location>
</feature>
<dbReference type="AlphaFoldDB" id="A0A1N7LHQ2"/>
<sequence>MNQRIEINPPFDMSFFKKLFDAQEPPAPIEPIFPGEDFVELECETVDGPAAAFINKAYNGYPNKRLYGYQVLVELEAIYTDDEGYATENDTVRLNRVEQDVIDFLKSKQVVHLVGRVNRKNFRDLLIYIDEPRLEQEEVNQFCDEVMKERGINFAIEEDEEWNAVGGFLN</sequence>
<accession>A0A1N7LHQ2</accession>
<dbReference type="Proteomes" id="UP000186917">
    <property type="component" value="Unassembled WGS sequence"/>
</dbReference>
<protein>
    <recommendedName>
        <fullName evidence="1">DUF695 domain-containing protein</fullName>
    </recommendedName>
</protein>